<evidence type="ECO:0000259" key="10">
    <source>
        <dbReference type="PROSITE" id="PS51471"/>
    </source>
</evidence>
<dbReference type="InterPro" id="IPR037151">
    <property type="entry name" value="AlkB-like_sf"/>
</dbReference>
<feature type="binding site" evidence="9">
    <location>
        <position position="237"/>
    </location>
    <ligand>
        <name>Fe cation</name>
        <dbReference type="ChEBI" id="CHEBI:24875"/>
        <note>catalytic</note>
    </ligand>
</feature>
<comment type="cofactor">
    <cofactor evidence="9">
        <name>Fe(2+)</name>
        <dbReference type="ChEBI" id="CHEBI:29033"/>
    </cofactor>
    <text evidence="9">Binds 1 Fe(2+) ion per subunit.</text>
</comment>
<dbReference type="PANTHER" id="PTHR16557:SF2">
    <property type="entry name" value="NUCLEIC ACID DIOXYGENASE ALKBH1"/>
    <property type="match status" value="1"/>
</dbReference>
<evidence type="ECO:0000256" key="1">
    <source>
        <dbReference type="ARBA" id="ARBA00007879"/>
    </source>
</evidence>
<dbReference type="FunFam" id="2.60.120.590:FF:000014">
    <property type="entry name" value="Oxidoreductase, 2OG-Fe(II) oxygenase family family"/>
    <property type="match status" value="1"/>
</dbReference>
<dbReference type="EMBL" id="KV407458">
    <property type="protein sequence ID" value="KZF22522.1"/>
    <property type="molecule type" value="Genomic_DNA"/>
</dbReference>
<evidence type="ECO:0000256" key="2">
    <source>
        <dbReference type="ARBA" id="ARBA00012931"/>
    </source>
</evidence>
<keyword evidence="12" id="KW-1185">Reference proteome</keyword>
<protein>
    <recommendedName>
        <fullName evidence="2">mRNA N(6)-methyladenine demethylase</fullName>
        <ecNumber evidence="2">1.14.11.53</ecNumber>
    </recommendedName>
</protein>
<accession>A0A165GS29</accession>
<reference evidence="11 12" key="1">
    <citation type="journal article" date="2016" name="Fungal Biol.">
        <title>The genome of Xylona heveae provides a window into fungal endophytism.</title>
        <authorList>
            <person name="Gazis R."/>
            <person name="Kuo A."/>
            <person name="Riley R."/>
            <person name="LaButti K."/>
            <person name="Lipzen A."/>
            <person name="Lin J."/>
            <person name="Amirebrahimi M."/>
            <person name="Hesse C.N."/>
            <person name="Spatafora J.W."/>
            <person name="Henrissat B."/>
            <person name="Hainaut M."/>
            <person name="Grigoriev I.V."/>
            <person name="Hibbett D.S."/>
        </authorList>
    </citation>
    <scope>NUCLEOTIDE SEQUENCE [LARGE SCALE GENOMIC DNA]</scope>
    <source>
        <strain evidence="11 12">TC161</strain>
    </source>
</reference>
<evidence type="ECO:0000256" key="5">
    <source>
        <dbReference type="ARBA" id="ARBA00023002"/>
    </source>
</evidence>
<dbReference type="Proteomes" id="UP000076632">
    <property type="component" value="Unassembled WGS sequence"/>
</dbReference>
<name>A0A165GS29_XYLHT</name>
<evidence type="ECO:0000256" key="4">
    <source>
        <dbReference type="ARBA" id="ARBA00022964"/>
    </source>
</evidence>
<evidence type="ECO:0000256" key="8">
    <source>
        <dbReference type="ARBA" id="ARBA00047565"/>
    </source>
</evidence>
<dbReference type="InterPro" id="IPR004574">
    <property type="entry name" value="Alkb"/>
</dbReference>
<dbReference type="GO" id="GO:0005737">
    <property type="term" value="C:cytoplasm"/>
    <property type="evidence" value="ECO:0007669"/>
    <property type="project" value="TreeGrafter"/>
</dbReference>
<evidence type="ECO:0000256" key="7">
    <source>
        <dbReference type="ARBA" id="ARBA00023026"/>
    </source>
</evidence>
<evidence type="ECO:0000256" key="9">
    <source>
        <dbReference type="PIRSR" id="PIRSR604574-2"/>
    </source>
</evidence>
<keyword evidence="5" id="KW-0560">Oxidoreductase</keyword>
<dbReference type="Pfam" id="PF13532">
    <property type="entry name" value="2OG-FeII_Oxy_2"/>
    <property type="match status" value="1"/>
</dbReference>
<keyword evidence="6 9" id="KW-0408">Iron</keyword>
<sequence length="355" mass="40176">MQHYNAHERPPEKLRAIYKKYQKLTQAQIDADPNVIDFVRGLTPEQKSQLKIIKSIPEEALRKICSSLNEASDREKSEIIEASNNASVYELEGLPDTQSCLLSRLLHRDLSDPRHKTNLHLHYHVPYPTKAEGPEDGRATAHQSFFSYPPNSPLTLAPKDASIHKPLTVSQFLQRKLRWVTLGGQYDWTRKEYPSDAPPDFPKDVARLLESIFPEMKAEAAIVNLYTPGDTLSLHRDVSEQSERGLVSLSIGCDGIFVIGVEEDNPTSDNGTSARYCIVRLRSGDVVYMSRQARFAWHGVPKILEKTCPESLKDWPGQAFDAGGKEEGQQGGEYDEWRGWMASKRINLNVRQMYG</sequence>
<evidence type="ECO:0000256" key="6">
    <source>
        <dbReference type="ARBA" id="ARBA00023004"/>
    </source>
</evidence>
<dbReference type="GO" id="GO:0005634">
    <property type="term" value="C:nucleus"/>
    <property type="evidence" value="ECO:0007669"/>
    <property type="project" value="TreeGrafter"/>
</dbReference>
<dbReference type="STRING" id="1328760.A0A165GS29"/>
<dbReference type="AlphaFoldDB" id="A0A165GS29"/>
<dbReference type="GO" id="GO:0046872">
    <property type="term" value="F:metal ion binding"/>
    <property type="evidence" value="ECO:0007669"/>
    <property type="project" value="UniProtKB-KW"/>
</dbReference>
<feature type="binding site" evidence="9">
    <location>
        <position position="235"/>
    </location>
    <ligand>
        <name>Fe cation</name>
        <dbReference type="ChEBI" id="CHEBI:24875"/>
        <note>catalytic</note>
    </ligand>
</feature>
<dbReference type="OrthoDB" id="6614653at2759"/>
<dbReference type="EC" id="1.14.11.53" evidence="2"/>
<dbReference type="PROSITE" id="PS51471">
    <property type="entry name" value="FE2OG_OXY"/>
    <property type="match status" value="1"/>
</dbReference>
<evidence type="ECO:0000313" key="12">
    <source>
        <dbReference type="Proteomes" id="UP000076632"/>
    </source>
</evidence>
<keyword evidence="4" id="KW-0223">Dioxygenase</keyword>
<evidence type="ECO:0000313" key="11">
    <source>
        <dbReference type="EMBL" id="KZF22522.1"/>
    </source>
</evidence>
<comment type="similarity">
    <text evidence="1">Belongs to the alkB family.</text>
</comment>
<dbReference type="RefSeq" id="XP_018188077.1">
    <property type="nucleotide sequence ID" value="XM_018334282.1"/>
</dbReference>
<dbReference type="GO" id="GO:1990931">
    <property type="term" value="F:mRNA N6-methyladenosine dioxygenase activity"/>
    <property type="evidence" value="ECO:0007669"/>
    <property type="project" value="UniProtKB-EC"/>
</dbReference>
<proteinExistence type="inferred from homology"/>
<dbReference type="InterPro" id="IPR005123">
    <property type="entry name" value="Oxoglu/Fe-dep_dioxygenase_dom"/>
</dbReference>
<organism evidence="11 12">
    <name type="scientific">Xylona heveae (strain CBS 132557 / TC161)</name>
    <dbReference type="NCBI Taxonomy" id="1328760"/>
    <lineage>
        <taxon>Eukaryota</taxon>
        <taxon>Fungi</taxon>
        <taxon>Dikarya</taxon>
        <taxon>Ascomycota</taxon>
        <taxon>Pezizomycotina</taxon>
        <taxon>Xylonomycetes</taxon>
        <taxon>Xylonales</taxon>
        <taxon>Xylonaceae</taxon>
        <taxon>Xylona</taxon>
    </lineage>
</organism>
<keyword evidence="7" id="KW-0843">Virulence</keyword>
<evidence type="ECO:0000256" key="3">
    <source>
        <dbReference type="ARBA" id="ARBA00022723"/>
    </source>
</evidence>
<dbReference type="OMA" id="CEVIRLR"/>
<dbReference type="InParanoid" id="A0A165GS29"/>
<feature type="domain" description="Fe2OG dioxygenase" evidence="10">
    <location>
        <begin position="217"/>
        <end position="354"/>
    </location>
</feature>
<dbReference type="InterPro" id="IPR027450">
    <property type="entry name" value="AlkB-like"/>
</dbReference>
<dbReference type="PANTHER" id="PTHR16557">
    <property type="entry name" value="ALKYLATED DNA REPAIR PROTEIN ALKB-RELATED"/>
    <property type="match status" value="1"/>
</dbReference>
<dbReference type="GeneID" id="28899419"/>
<comment type="catalytic activity">
    <reaction evidence="8">
        <text>an N(6)-methyladenosine in mRNA + 2-oxoglutarate + O2 = an adenosine in mRNA + formaldehyde + succinate + CO2</text>
        <dbReference type="Rhea" id="RHEA:49520"/>
        <dbReference type="Rhea" id="RHEA-COMP:12414"/>
        <dbReference type="Rhea" id="RHEA-COMP:12417"/>
        <dbReference type="ChEBI" id="CHEBI:15379"/>
        <dbReference type="ChEBI" id="CHEBI:16526"/>
        <dbReference type="ChEBI" id="CHEBI:16810"/>
        <dbReference type="ChEBI" id="CHEBI:16842"/>
        <dbReference type="ChEBI" id="CHEBI:30031"/>
        <dbReference type="ChEBI" id="CHEBI:74411"/>
        <dbReference type="ChEBI" id="CHEBI:74449"/>
        <dbReference type="EC" id="1.14.11.53"/>
    </reaction>
    <physiologicalReaction direction="left-to-right" evidence="8">
        <dbReference type="Rhea" id="RHEA:49521"/>
    </physiologicalReaction>
</comment>
<keyword evidence="3 9" id="KW-0479">Metal-binding</keyword>
<feature type="binding site" evidence="9">
    <location>
        <position position="298"/>
    </location>
    <ligand>
        <name>Fe cation</name>
        <dbReference type="ChEBI" id="CHEBI:24875"/>
        <note>catalytic</note>
    </ligand>
</feature>
<dbReference type="Gene3D" id="2.60.120.590">
    <property type="entry name" value="Alpha-ketoglutarate-dependent dioxygenase AlkB-like"/>
    <property type="match status" value="1"/>
</dbReference>
<dbReference type="SUPFAM" id="SSF51197">
    <property type="entry name" value="Clavaminate synthase-like"/>
    <property type="match status" value="1"/>
</dbReference>
<gene>
    <name evidence="11" type="ORF">L228DRAFT_260702</name>
</gene>